<dbReference type="EMBL" id="LR798196">
    <property type="protein sequence ID" value="CAB5144791.1"/>
    <property type="molecule type" value="Genomic_DNA"/>
</dbReference>
<proteinExistence type="predicted"/>
<reference evidence="1" key="1">
    <citation type="submission" date="2020-05" db="EMBL/GenBank/DDBJ databases">
        <authorList>
            <person name="Chiriac C."/>
            <person name="Salcher M."/>
            <person name="Ghai R."/>
            <person name="Kavagutti S V."/>
        </authorList>
    </citation>
    <scope>NUCLEOTIDE SEQUENCE</scope>
</reference>
<gene>
    <name evidence="1" type="ORF">UFOVP147_32</name>
</gene>
<evidence type="ECO:0000313" key="1">
    <source>
        <dbReference type="EMBL" id="CAB5144791.1"/>
    </source>
</evidence>
<sequence>MNELEARVRCLELAATLSAPTGDRSPKTVVEIATTLYTFTQSLPVTENEPVADKLKRVKKASVPDIMS</sequence>
<organism evidence="1">
    <name type="scientific">uncultured Caudovirales phage</name>
    <dbReference type="NCBI Taxonomy" id="2100421"/>
    <lineage>
        <taxon>Viruses</taxon>
        <taxon>Duplodnaviria</taxon>
        <taxon>Heunggongvirae</taxon>
        <taxon>Uroviricota</taxon>
        <taxon>Caudoviricetes</taxon>
        <taxon>Peduoviridae</taxon>
        <taxon>Maltschvirus</taxon>
        <taxon>Maltschvirus maltsch</taxon>
    </lineage>
</organism>
<protein>
    <submittedName>
        <fullName evidence="1">Uncharacterized protein</fullName>
    </submittedName>
</protein>
<accession>A0A6J7W5R7</accession>
<name>A0A6J7W5R7_9CAUD</name>